<evidence type="ECO:0000313" key="2">
    <source>
        <dbReference type="EMBL" id="MBH1790776.1"/>
    </source>
</evidence>
<sequence>MEKFDGATWFPLDRFEVGIDAETAVVALGLYQVRNAAGDSTMCGSTMTPTQAERTGNALLIAANRARLTIPGSSSSH</sequence>
<reference evidence="1" key="2">
    <citation type="submission" date="2022-07" db="EMBL/GenBank/DDBJ databases">
        <authorList>
            <consortium name="DAFM: The Division of Animal and Food Microbiology"/>
        </authorList>
    </citation>
    <scope>NUCLEOTIDE SEQUENCE</scope>
    <source>
        <strain evidence="1">19MO01SH01-2</strain>
    </source>
</reference>
<proteinExistence type="predicted"/>
<protein>
    <submittedName>
        <fullName evidence="1">Uncharacterized protein</fullName>
    </submittedName>
</protein>
<gene>
    <name evidence="2" type="ORF">I5V89_12935</name>
    <name evidence="1" type="ORF">QEG23_002144</name>
</gene>
<accession>A0A2R3Q2J9</accession>
<name>A0A2R3Q2J9_STEMA</name>
<dbReference type="EMBL" id="JADUOV010000008">
    <property type="protein sequence ID" value="MBH1790776.1"/>
    <property type="molecule type" value="Genomic_DNA"/>
</dbReference>
<reference evidence="2" key="1">
    <citation type="submission" date="2020-11" db="EMBL/GenBank/DDBJ databases">
        <title>Enhanced detection system for hospital associated transmission using whole genome sequencing surveillance.</title>
        <authorList>
            <person name="Harrison L.H."/>
            <person name="Van Tyne D."/>
            <person name="Marsh J.W."/>
            <person name="Griffith M.P."/>
            <person name="Snyder D.J."/>
            <person name="Cooper V.S."/>
            <person name="Mustapha M."/>
        </authorList>
    </citation>
    <scope>NUCLEOTIDE SEQUENCE</scope>
    <source>
        <strain evidence="2">STEN00053</strain>
    </source>
</reference>
<dbReference type="Proteomes" id="UP000634179">
    <property type="component" value="Unassembled WGS sequence"/>
</dbReference>
<organism evidence="1 3">
    <name type="scientific">Stenotrophomonas maltophilia</name>
    <name type="common">Pseudomonas maltophilia</name>
    <name type="synonym">Xanthomonas maltophilia</name>
    <dbReference type="NCBI Taxonomy" id="40324"/>
    <lineage>
        <taxon>Bacteria</taxon>
        <taxon>Pseudomonadati</taxon>
        <taxon>Pseudomonadota</taxon>
        <taxon>Gammaproteobacteria</taxon>
        <taxon>Lysobacterales</taxon>
        <taxon>Lysobacteraceae</taxon>
        <taxon>Stenotrophomonas</taxon>
        <taxon>Stenotrophomonas maltophilia group</taxon>
    </lineage>
</organism>
<evidence type="ECO:0000313" key="1">
    <source>
        <dbReference type="EMBL" id="EKT4092625.1"/>
    </source>
</evidence>
<dbReference type="EMBL" id="ABLOJW010000010">
    <property type="protein sequence ID" value="EKT4092625.1"/>
    <property type="molecule type" value="Genomic_DNA"/>
</dbReference>
<evidence type="ECO:0000313" key="3">
    <source>
        <dbReference type="Proteomes" id="UP001218208"/>
    </source>
</evidence>
<comment type="caution">
    <text evidence="1">The sequence shown here is derived from an EMBL/GenBank/DDBJ whole genome shotgun (WGS) entry which is preliminary data.</text>
</comment>
<dbReference type="AlphaFoldDB" id="A0A2R3Q2J9"/>
<dbReference type="RefSeq" id="WP_032971135.1">
    <property type="nucleotide sequence ID" value="NZ_AP021908.1"/>
</dbReference>
<dbReference type="Proteomes" id="UP001218208">
    <property type="component" value="Unassembled WGS sequence"/>
</dbReference>